<gene>
    <name evidence="2" type="ORF">GCM10008908_05760</name>
</gene>
<evidence type="ECO:0000259" key="1">
    <source>
        <dbReference type="Pfam" id="PF12728"/>
    </source>
</evidence>
<reference evidence="2 3" key="1">
    <citation type="journal article" date="2019" name="Int. J. Syst. Evol. Microbiol.">
        <title>The Global Catalogue of Microorganisms (GCM) 10K type strain sequencing project: providing services to taxonomists for standard genome sequencing and annotation.</title>
        <authorList>
            <consortium name="The Broad Institute Genomics Platform"/>
            <consortium name="The Broad Institute Genome Sequencing Center for Infectious Disease"/>
            <person name="Wu L."/>
            <person name="Ma J."/>
        </authorList>
    </citation>
    <scope>NUCLEOTIDE SEQUENCE [LARGE SCALE GENOMIC DNA]</scope>
    <source>
        <strain evidence="2 3">JCM 1417</strain>
    </source>
</reference>
<evidence type="ECO:0000313" key="2">
    <source>
        <dbReference type="EMBL" id="GAA0767114.1"/>
    </source>
</evidence>
<dbReference type="InterPro" id="IPR041657">
    <property type="entry name" value="HTH_17"/>
</dbReference>
<comment type="caution">
    <text evidence="2">The sequence shown here is derived from an EMBL/GenBank/DDBJ whole genome shotgun (WGS) entry which is preliminary data.</text>
</comment>
<keyword evidence="3" id="KW-1185">Reference proteome</keyword>
<proteinExistence type="predicted"/>
<dbReference type="Pfam" id="PF12728">
    <property type="entry name" value="HTH_17"/>
    <property type="match status" value="1"/>
</dbReference>
<protein>
    <recommendedName>
        <fullName evidence="1">Helix-turn-helix domain-containing protein</fullName>
    </recommendedName>
</protein>
<accession>A0ABN1KHL3</accession>
<feature type="domain" description="Helix-turn-helix" evidence="1">
    <location>
        <begin position="2"/>
        <end position="49"/>
    </location>
</feature>
<dbReference type="Proteomes" id="UP001501047">
    <property type="component" value="Unassembled WGS sequence"/>
</dbReference>
<sequence length="64" mass="7506">MLYTVPEIAKILKVYQHKVYKLIEKKILISLKLGRLKVTRAELSRFLNQYTGNDLSDLDNIKDL</sequence>
<dbReference type="EMBL" id="BAAACI010000001">
    <property type="protein sequence ID" value="GAA0767114.1"/>
    <property type="molecule type" value="Genomic_DNA"/>
</dbReference>
<evidence type="ECO:0000313" key="3">
    <source>
        <dbReference type="Proteomes" id="UP001501047"/>
    </source>
</evidence>
<organism evidence="2 3">
    <name type="scientific">Clostridium subterminale</name>
    <dbReference type="NCBI Taxonomy" id="1550"/>
    <lineage>
        <taxon>Bacteria</taxon>
        <taxon>Bacillati</taxon>
        <taxon>Bacillota</taxon>
        <taxon>Clostridia</taxon>
        <taxon>Eubacteriales</taxon>
        <taxon>Clostridiaceae</taxon>
        <taxon>Clostridium</taxon>
    </lineage>
</organism>
<name>A0ABN1KHL3_CLOSU</name>
<dbReference type="RefSeq" id="WP_343823443.1">
    <property type="nucleotide sequence ID" value="NZ_BAAACI010000001.1"/>
</dbReference>